<dbReference type="InterPro" id="IPR012338">
    <property type="entry name" value="Beta-lactam/transpept-like"/>
</dbReference>
<dbReference type="InterPro" id="IPR051478">
    <property type="entry name" value="Beta-lactamase-like_AB/R"/>
</dbReference>
<reference evidence="3 4" key="1">
    <citation type="journal article" date="2020" name="ISME J.">
        <title>Uncovering the hidden diversity of litter-decomposition mechanisms in mushroom-forming fungi.</title>
        <authorList>
            <person name="Floudas D."/>
            <person name="Bentzer J."/>
            <person name="Ahren D."/>
            <person name="Johansson T."/>
            <person name="Persson P."/>
            <person name="Tunlid A."/>
        </authorList>
    </citation>
    <scope>NUCLEOTIDE SEQUENCE [LARGE SCALE GENOMIC DNA]</scope>
    <source>
        <strain evidence="3 4">CBS 101986</strain>
    </source>
</reference>
<evidence type="ECO:0000313" key="3">
    <source>
        <dbReference type="EMBL" id="KAF5312371.1"/>
    </source>
</evidence>
<dbReference type="EMBL" id="JAACJJ010000056">
    <property type="protein sequence ID" value="KAF5312371.1"/>
    <property type="molecule type" value="Genomic_DNA"/>
</dbReference>
<organism evidence="3 4">
    <name type="scientific">Psilocybe cf. subviscida</name>
    <dbReference type="NCBI Taxonomy" id="2480587"/>
    <lineage>
        <taxon>Eukaryota</taxon>
        <taxon>Fungi</taxon>
        <taxon>Dikarya</taxon>
        <taxon>Basidiomycota</taxon>
        <taxon>Agaricomycotina</taxon>
        <taxon>Agaricomycetes</taxon>
        <taxon>Agaricomycetidae</taxon>
        <taxon>Agaricales</taxon>
        <taxon>Agaricineae</taxon>
        <taxon>Strophariaceae</taxon>
        <taxon>Psilocybe</taxon>
    </lineage>
</organism>
<dbReference type="InterPro" id="IPR001466">
    <property type="entry name" value="Beta-lactam-related"/>
</dbReference>
<evidence type="ECO:0000313" key="4">
    <source>
        <dbReference type="Proteomes" id="UP000567179"/>
    </source>
</evidence>
<evidence type="ECO:0000259" key="2">
    <source>
        <dbReference type="Pfam" id="PF00144"/>
    </source>
</evidence>
<dbReference type="AlphaFoldDB" id="A0A8H5EU17"/>
<proteinExistence type="inferred from homology"/>
<dbReference type="Proteomes" id="UP000567179">
    <property type="component" value="Unassembled WGS sequence"/>
</dbReference>
<dbReference type="Pfam" id="PF00144">
    <property type="entry name" value="Beta-lactamase"/>
    <property type="match status" value="1"/>
</dbReference>
<feature type="domain" description="Beta-lactamase-related" evidence="2">
    <location>
        <begin position="99"/>
        <end position="467"/>
    </location>
</feature>
<dbReference type="SUPFAM" id="SSF56601">
    <property type="entry name" value="beta-lactamase/transpeptidase-like"/>
    <property type="match status" value="1"/>
</dbReference>
<protein>
    <recommendedName>
        <fullName evidence="2">Beta-lactamase-related domain-containing protein</fullName>
    </recommendedName>
</protein>
<sequence>MGLQETVVECPPSQQQQKQKRTASKAMKWVACAALFIWFLPQHSEIGAPFVDTLSLVQSSVWPFERAPGCKPHSPNLFAYHPPRPSDERIVKASADLDKYLSGRASKDDIDSISVGIVTPAGILFEGGYGILKANETDTENNNSTTPVDRNTIYRIASISKMFTVLETLILREKGALSWDDPVEKYLPEFAPPSHGWANYMDGRYDSTIQTQAERPHVSLRQLASHLAGIGRDYPPEDIGEWPTDSSNGISHFHLQNMMGGLGHSYEDIMEAIAQNPLVNVPYEFPIYSNTGINLLGLSNIAANALSSNVSAAEPQTHKELIERDIFEPLGFNSSFFQVPPAGSPLRKHIAVASKDSEWVDVWFGDVDDPCGGQYSSLSDLAILMKTLLSPTARGSVISAPVVREWLRPLHVWGNSQQQVGAPWEITSLGDFRAYTKGGNLPGHHSEFAIVPELSVGLIVLVTGTYADTTTILKESAKRILPVLDKMHNEQVEKQYTGKWTNGDDVAEVTLVKGALTMKRLIVRGVDVLSQVQNGFTDLRSKGEPVQMWATGVPGEFRLAIGRKGLNKVKDVGCMPYWVSLDPGLYARGAPLDVVYWRRGVLTYPSAGVSFSRGD</sequence>
<accession>A0A8H5EU17</accession>
<dbReference type="PANTHER" id="PTHR22935:SF95">
    <property type="entry name" value="BETA-LACTAMASE-LIKE 1-RELATED"/>
    <property type="match status" value="1"/>
</dbReference>
<comment type="caution">
    <text evidence="3">The sequence shown here is derived from an EMBL/GenBank/DDBJ whole genome shotgun (WGS) entry which is preliminary data.</text>
</comment>
<name>A0A8H5EU17_9AGAR</name>
<comment type="similarity">
    <text evidence="1">Belongs to the beta-lactamase family.</text>
</comment>
<dbReference type="Gene3D" id="3.40.710.10">
    <property type="entry name" value="DD-peptidase/beta-lactamase superfamily"/>
    <property type="match status" value="1"/>
</dbReference>
<evidence type="ECO:0000256" key="1">
    <source>
        <dbReference type="ARBA" id="ARBA00038473"/>
    </source>
</evidence>
<dbReference type="OrthoDB" id="428260at2759"/>
<keyword evidence="4" id="KW-1185">Reference proteome</keyword>
<gene>
    <name evidence="3" type="ORF">D9619_002959</name>
</gene>
<dbReference type="PANTHER" id="PTHR22935">
    <property type="entry name" value="PENICILLIN-BINDING PROTEIN"/>
    <property type="match status" value="1"/>
</dbReference>